<dbReference type="InterPro" id="IPR050921">
    <property type="entry name" value="T4SS_GSP_E_ATPase"/>
</dbReference>
<dbReference type="Gene3D" id="3.40.50.300">
    <property type="entry name" value="P-loop containing nucleotide triphosphate hydrolases"/>
    <property type="match status" value="1"/>
</dbReference>
<dbReference type="RefSeq" id="WP_048115878.1">
    <property type="nucleotide sequence ID" value="NZ_CP011070.1"/>
</dbReference>
<dbReference type="SUPFAM" id="SSF52540">
    <property type="entry name" value="P-loop containing nucleoside triphosphate hydrolases"/>
    <property type="match status" value="1"/>
</dbReference>
<dbReference type="STRING" id="1580092.NADRNF5_0809"/>
<dbReference type="Pfam" id="PF00437">
    <property type="entry name" value="T2SSE"/>
    <property type="match status" value="1"/>
</dbReference>
<evidence type="ECO:0000256" key="1">
    <source>
        <dbReference type="ARBA" id="ARBA00006611"/>
    </source>
</evidence>
<evidence type="ECO:0000313" key="3">
    <source>
        <dbReference type="EMBL" id="AJW70503.1"/>
    </source>
</evidence>
<dbReference type="PANTHER" id="PTHR30486:SF14">
    <property type="entry name" value="FLAGELLA ACCESSORY PROTEIN I"/>
    <property type="match status" value="1"/>
</dbReference>
<keyword evidence="3" id="KW-0969">Cilium</keyword>
<dbReference type="InterPro" id="IPR027417">
    <property type="entry name" value="P-loop_NTPase"/>
</dbReference>
<dbReference type="GeneID" id="24820039"/>
<dbReference type="AlphaFoldDB" id="A0A0D5C1S1"/>
<proteinExistence type="inferred from homology"/>
<accession>A0A0D5C1S1</accession>
<dbReference type="CDD" id="cd01130">
    <property type="entry name" value="VirB11-like_ATPase"/>
    <property type="match status" value="1"/>
</dbReference>
<name>A0A0D5C1S1_9ARCH</name>
<keyword evidence="3" id="KW-0966">Cell projection</keyword>
<dbReference type="Gene3D" id="1.10.390.40">
    <property type="match status" value="1"/>
</dbReference>
<feature type="domain" description="Bacterial type II secretion system protein E" evidence="2">
    <location>
        <begin position="230"/>
        <end position="417"/>
    </location>
</feature>
<dbReference type="EMBL" id="CP011070">
    <property type="protein sequence ID" value="AJW70503.1"/>
    <property type="molecule type" value="Genomic_DNA"/>
</dbReference>
<sequence length="556" mass="62015">MVFDLSKINDAEFVAKIKEKPYLKNYLETYQGKGNPLPLFSEELKAEHKKLKEPNLIYSVAEDTFIHINPHTTSDDGYNEYVIIEPDEPERELMEFADKVFAAKAGGLDPPVEITERFNMVDTYLSKTLVASSSPVDYSKLGDPFTVKNFPVESKKMNDLKYHFLQKRAGTGLLDPFLNDPNLEDISIIGAGNMYIIHKAFGTLKVPVFLSVDAIDELIISLSEQFGKTISHAKPVVDATLPDGSRINIVFGKDISRKGTNATIRKFASTPLSIIQVLTSGVMNFTEVAYLWMMLEAGMSLFVNGETASGKTTTLMGLTAFIPANWKVVTIEDTPELTLPHNNWITEATRNTGNAASSVTMDDLLKAALRQRPNYILVGEIRGAEGNVAFAAMQTGHPVIATFHAAGMVPLIQRLSNDPINIPKTYMENLNLALFQGAVLNPEGKRVRRVLSINEILGISNDGNVMFIPVFDWDAGTDTVRFKGKGSSALFISKVLEKRGMKKKDEGKLYDELELRSKILEKMMEKKIFNYYDVFNAISHCNEIGLEEYLKELDEQ</sequence>
<organism evidence="3 4">
    <name type="scientific">Nitrosopumilus adriaticus</name>
    <dbReference type="NCBI Taxonomy" id="1580092"/>
    <lineage>
        <taxon>Archaea</taxon>
        <taxon>Nitrososphaerota</taxon>
        <taxon>Nitrososphaeria</taxon>
        <taxon>Nitrosopumilales</taxon>
        <taxon>Nitrosopumilaceae</taxon>
        <taxon>Nitrosopumilus</taxon>
    </lineage>
</organism>
<evidence type="ECO:0000259" key="2">
    <source>
        <dbReference type="Pfam" id="PF00437"/>
    </source>
</evidence>
<dbReference type="GO" id="GO:0016887">
    <property type="term" value="F:ATP hydrolysis activity"/>
    <property type="evidence" value="ECO:0007669"/>
    <property type="project" value="InterPro"/>
</dbReference>
<dbReference type="KEGG" id="nin:NADRNF5_0809"/>
<dbReference type="HOGENOM" id="CLU_005379_2_2_2"/>
<dbReference type="Proteomes" id="UP000032408">
    <property type="component" value="Chromosome"/>
</dbReference>
<keyword evidence="3" id="KW-0282">Flagellum</keyword>
<protein>
    <submittedName>
        <fullName evidence="3">Archaeal flagella protein FlaI</fullName>
    </submittedName>
</protein>
<dbReference type="InterPro" id="IPR001482">
    <property type="entry name" value="T2SS/T4SS_dom"/>
</dbReference>
<dbReference type="Gene3D" id="3.30.450.370">
    <property type="match status" value="1"/>
</dbReference>
<dbReference type="PANTHER" id="PTHR30486">
    <property type="entry name" value="TWITCHING MOTILITY PROTEIN PILT"/>
    <property type="match status" value="1"/>
</dbReference>
<keyword evidence="4" id="KW-1185">Reference proteome</keyword>
<dbReference type="OrthoDB" id="33500at2157"/>
<evidence type="ECO:0000313" key="4">
    <source>
        <dbReference type="Proteomes" id="UP000032408"/>
    </source>
</evidence>
<reference evidence="3 4" key="2">
    <citation type="journal article" date="2016" name="ISME J.">
        <title>Physiological and genomic characterization of two novel marine thaumarchaeal strains indicates niche differentiation.</title>
        <authorList>
            <person name="Bayer B."/>
            <person name="Vojvoda J."/>
            <person name="Offre P."/>
            <person name="Alves R.J."/>
            <person name="Elisabeth N.H."/>
            <person name="Garcia J.A."/>
            <person name="Volland J.M."/>
            <person name="Srivastava A."/>
            <person name="Schleper C."/>
            <person name="Herndl G.J."/>
        </authorList>
    </citation>
    <scope>NUCLEOTIDE SEQUENCE [LARGE SCALE GENOMIC DNA]</scope>
    <source>
        <strain evidence="3 4">NF5</strain>
    </source>
</reference>
<reference evidence="4" key="1">
    <citation type="submission" date="2015-03" db="EMBL/GenBank/DDBJ databases">
        <title>Characterization of two novel Thaumarchaeota isolated from the Northern Adriatic Sea.</title>
        <authorList>
            <person name="Bayer B."/>
            <person name="Vojvoda J."/>
            <person name="Offre P."/>
            <person name="Srivastava A."/>
            <person name="Elisabeth N."/>
            <person name="Garcia J.A.L."/>
            <person name="Schleper C."/>
            <person name="Herndl G.J."/>
        </authorList>
    </citation>
    <scope>NUCLEOTIDE SEQUENCE [LARGE SCALE GENOMIC DNA]</scope>
    <source>
        <strain evidence="4">NF5</strain>
    </source>
</reference>
<gene>
    <name evidence="3" type="primary">flaI</name>
    <name evidence="3" type="ORF">NADRNF5_0809</name>
</gene>
<comment type="similarity">
    <text evidence="1">Belongs to the GSP E family.</text>
</comment>